<evidence type="ECO:0000313" key="2">
    <source>
        <dbReference type="Proteomes" id="UP000696280"/>
    </source>
</evidence>
<evidence type="ECO:0000313" key="1">
    <source>
        <dbReference type="EMBL" id="CAG8949298.1"/>
    </source>
</evidence>
<protein>
    <submittedName>
        <fullName evidence="1">Uncharacterized protein</fullName>
    </submittedName>
</protein>
<gene>
    <name evidence="1" type="ORF">HYFRA_00004923</name>
</gene>
<dbReference type="AlphaFoldDB" id="A0A9N9PN22"/>
<dbReference type="Proteomes" id="UP000696280">
    <property type="component" value="Unassembled WGS sequence"/>
</dbReference>
<organism evidence="1 2">
    <name type="scientific">Hymenoscyphus fraxineus</name>
    <dbReference type="NCBI Taxonomy" id="746836"/>
    <lineage>
        <taxon>Eukaryota</taxon>
        <taxon>Fungi</taxon>
        <taxon>Dikarya</taxon>
        <taxon>Ascomycota</taxon>
        <taxon>Pezizomycotina</taxon>
        <taxon>Leotiomycetes</taxon>
        <taxon>Helotiales</taxon>
        <taxon>Helotiaceae</taxon>
        <taxon>Hymenoscyphus</taxon>
    </lineage>
</organism>
<accession>A0A9N9PN22</accession>
<sequence>MACYNIKRHQIDQHHIIGDVGSYYQIQPCDEVSFLSPRLALKYPEFRNATGNPGILVKADFSGKNVPEEIGAAIGLSLECPFELRLRTVSYERQLEAG</sequence>
<name>A0A9N9PN22_9HELO</name>
<reference evidence="1" key="1">
    <citation type="submission" date="2021-07" db="EMBL/GenBank/DDBJ databases">
        <authorList>
            <person name="Durling M."/>
        </authorList>
    </citation>
    <scope>NUCLEOTIDE SEQUENCE</scope>
</reference>
<dbReference type="OrthoDB" id="193478at2759"/>
<proteinExistence type="predicted"/>
<comment type="caution">
    <text evidence="1">The sequence shown here is derived from an EMBL/GenBank/DDBJ whole genome shotgun (WGS) entry which is preliminary data.</text>
</comment>
<keyword evidence="2" id="KW-1185">Reference proteome</keyword>
<dbReference type="EMBL" id="CAJVRL010000002">
    <property type="protein sequence ID" value="CAG8949298.1"/>
    <property type="molecule type" value="Genomic_DNA"/>
</dbReference>